<reference evidence="1" key="2">
    <citation type="journal article" date="2015" name="Fish Shellfish Immunol.">
        <title>Early steps in the European eel (Anguilla anguilla)-Vibrio vulnificus interaction in the gills: Role of the RtxA13 toxin.</title>
        <authorList>
            <person name="Callol A."/>
            <person name="Pajuelo D."/>
            <person name="Ebbesson L."/>
            <person name="Teles M."/>
            <person name="MacKenzie S."/>
            <person name="Amaro C."/>
        </authorList>
    </citation>
    <scope>NUCLEOTIDE SEQUENCE</scope>
</reference>
<reference evidence="1" key="1">
    <citation type="submission" date="2014-11" db="EMBL/GenBank/DDBJ databases">
        <authorList>
            <person name="Amaro Gonzalez C."/>
        </authorList>
    </citation>
    <scope>NUCLEOTIDE SEQUENCE</scope>
</reference>
<proteinExistence type="predicted"/>
<accession>A0A0E9XWH5</accession>
<sequence>MHSDLPYYLPTDTRASQFK</sequence>
<dbReference type="EMBL" id="GBXM01002529">
    <property type="protein sequence ID" value="JAI06049.1"/>
    <property type="molecule type" value="Transcribed_RNA"/>
</dbReference>
<evidence type="ECO:0000313" key="1">
    <source>
        <dbReference type="EMBL" id="JAI06049.1"/>
    </source>
</evidence>
<name>A0A0E9XWH5_ANGAN</name>
<dbReference type="AlphaFoldDB" id="A0A0E9XWH5"/>
<organism evidence="1">
    <name type="scientific">Anguilla anguilla</name>
    <name type="common">European freshwater eel</name>
    <name type="synonym">Muraena anguilla</name>
    <dbReference type="NCBI Taxonomy" id="7936"/>
    <lineage>
        <taxon>Eukaryota</taxon>
        <taxon>Metazoa</taxon>
        <taxon>Chordata</taxon>
        <taxon>Craniata</taxon>
        <taxon>Vertebrata</taxon>
        <taxon>Euteleostomi</taxon>
        <taxon>Actinopterygii</taxon>
        <taxon>Neopterygii</taxon>
        <taxon>Teleostei</taxon>
        <taxon>Anguilliformes</taxon>
        <taxon>Anguillidae</taxon>
        <taxon>Anguilla</taxon>
    </lineage>
</organism>
<protein>
    <submittedName>
        <fullName evidence="1">Uncharacterized protein</fullName>
    </submittedName>
</protein>